<evidence type="ECO:0000313" key="2">
    <source>
        <dbReference type="EMBL" id="QSQ09444.1"/>
    </source>
</evidence>
<accession>A0A8A0RNM0</accession>
<keyword evidence="1" id="KW-0472">Membrane</keyword>
<keyword evidence="1" id="KW-1133">Transmembrane helix</keyword>
<dbReference type="AlphaFoldDB" id="A0A8A0RNM0"/>
<evidence type="ECO:0000313" key="3">
    <source>
        <dbReference type="Proteomes" id="UP000662904"/>
    </source>
</evidence>
<sequence length="209" mass="23300">MLYFLFISLLIFIFFSMRLNKKSPGFCFSPIKIEKMQISRTKLTVFCGLLTSLTVLFKLSNIFSPGIGIIVSPFAPLPIAMAAIFSPIGGIWTLTSSVAIIAMFSLPLALVFLLSGGMMALTLGTGIYYSRSRLFLILISTLILTSGIALLLYVFNIPFFGAFSKGFNPYLKFLFLGMYSLCYGLGWVFFIDIVVTKILRNIKNIYGRH</sequence>
<keyword evidence="1" id="KW-0812">Transmembrane</keyword>
<dbReference type="EMBL" id="CP059066">
    <property type="protein sequence ID" value="QSQ09444.1"/>
    <property type="molecule type" value="Genomic_DNA"/>
</dbReference>
<protein>
    <submittedName>
        <fullName evidence="2">Uncharacterized protein</fullName>
    </submittedName>
</protein>
<organism evidence="2 3">
    <name type="scientific">Koleobacter methoxysyntrophicus</name>
    <dbReference type="NCBI Taxonomy" id="2751313"/>
    <lineage>
        <taxon>Bacteria</taxon>
        <taxon>Bacillati</taxon>
        <taxon>Bacillota</taxon>
        <taxon>Clostridia</taxon>
        <taxon>Koleobacterales</taxon>
        <taxon>Koleobacteraceae</taxon>
        <taxon>Koleobacter</taxon>
    </lineage>
</organism>
<dbReference type="Proteomes" id="UP000662904">
    <property type="component" value="Chromosome"/>
</dbReference>
<feature type="transmembrane region" description="Helical" evidence="1">
    <location>
        <begin position="134"/>
        <end position="155"/>
    </location>
</feature>
<dbReference type="RefSeq" id="WP_206706804.1">
    <property type="nucleotide sequence ID" value="NZ_CP059066.1"/>
</dbReference>
<dbReference type="KEGG" id="kme:H0A61_01807"/>
<keyword evidence="3" id="KW-1185">Reference proteome</keyword>
<feature type="transmembrane region" description="Helical" evidence="1">
    <location>
        <begin position="175"/>
        <end position="199"/>
    </location>
</feature>
<proteinExistence type="predicted"/>
<reference evidence="2" key="1">
    <citation type="submission" date="2020-07" db="EMBL/GenBank/DDBJ databases">
        <title>Koleobacter methoxysyntrophicus gen. nov., sp. nov., a novel anaerobic bacterium isolated from deep subsurface oil field and proposal of Koleobacterales ord. nov. in the phylum Firmicutes.</title>
        <authorList>
            <person name="Sakamoto S."/>
            <person name="Tamaki H."/>
        </authorList>
    </citation>
    <scope>NUCLEOTIDE SEQUENCE</scope>
    <source>
        <strain evidence="2">NRmbB1</strain>
    </source>
</reference>
<feature type="transmembrane region" description="Helical" evidence="1">
    <location>
        <begin position="98"/>
        <end position="122"/>
    </location>
</feature>
<name>A0A8A0RNM0_9FIRM</name>
<gene>
    <name evidence="2" type="ORF">H0A61_01807</name>
</gene>
<evidence type="ECO:0000256" key="1">
    <source>
        <dbReference type="SAM" id="Phobius"/>
    </source>
</evidence>